<dbReference type="EMBL" id="CADIKG010000002">
    <property type="protein sequence ID" value="CAB3750115.1"/>
    <property type="molecule type" value="Genomic_DNA"/>
</dbReference>
<protein>
    <submittedName>
        <fullName evidence="1">Uncharacterized protein</fullName>
    </submittedName>
</protein>
<dbReference type="Proteomes" id="UP000494135">
    <property type="component" value="Unassembled WGS sequence"/>
</dbReference>
<sequence length="29" mass="3104">MPNPRVAVALFHERVGTSPLTAQLLKGCP</sequence>
<evidence type="ECO:0000313" key="2">
    <source>
        <dbReference type="Proteomes" id="UP000494135"/>
    </source>
</evidence>
<accession>A0A6J5DB15</accession>
<reference evidence="1 2" key="1">
    <citation type="submission" date="2020-04" db="EMBL/GenBank/DDBJ databases">
        <authorList>
            <person name="De Canck E."/>
        </authorList>
    </citation>
    <scope>NUCLEOTIDE SEQUENCE [LARGE SCALE GENOMIC DNA]</scope>
    <source>
        <strain evidence="1 2">LMG 29660</strain>
    </source>
</reference>
<organism evidence="1 2">
    <name type="scientific">Burkholderia puraquae</name>
    <dbReference type="NCBI Taxonomy" id="1904757"/>
    <lineage>
        <taxon>Bacteria</taxon>
        <taxon>Pseudomonadati</taxon>
        <taxon>Pseudomonadota</taxon>
        <taxon>Betaproteobacteria</taxon>
        <taxon>Burkholderiales</taxon>
        <taxon>Burkholderiaceae</taxon>
        <taxon>Burkholderia</taxon>
        <taxon>Burkholderia cepacia complex</taxon>
    </lineage>
</organism>
<name>A0A6J5DB15_9BURK</name>
<proteinExistence type="predicted"/>
<gene>
    <name evidence="1" type="ORF">LMG29660_01150</name>
</gene>
<evidence type="ECO:0000313" key="1">
    <source>
        <dbReference type="EMBL" id="CAB3750115.1"/>
    </source>
</evidence>
<dbReference type="AlphaFoldDB" id="A0A6J5DB15"/>